<proteinExistence type="predicted"/>
<reference evidence="2" key="1">
    <citation type="journal article" date="2015" name="Nature">
        <title>Complex archaea that bridge the gap between prokaryotes and eukaryotes.</title>
        <authorList>
            <person name="Spang A."/>
            <person name="Saw J.H."/>
            <person name="Jorgensen S.L."/>
            <person name="Zaremba-Niedzwiedzka K."/>
            <person name="Martijn J."/>
            <person name="Lind A.E."/>
            <person name="van Eijk R."/>
            <person name="Schleper C."/>
            <person name="Guy L."/>
            <person name="Ettema T.J."/>
        </authorList>
    </citation>
    <scope>NUCLEOTIDE SEQUENCE</scope>
</reference>
<evidence type="ECO:0000313" key="2">
    <source>
        <dbReference type="EMBL" id="KKN70750.1"/>
    </source>
</evidence>
<organism evidence="2">
    <name type="scientific">marine sediment metagenome</name>
    <dbReference type="NCBI Taxonomy" id="412755"/>
    <lineage>
        <taxon>unclassified sequences</taxon>
        <taxon>metagenomes</taxon>
        <taxon>ecological metagenomes</taxon>
    </lineage>
</organism>
<dbReference type="AlphaFoldDB" id="A0A0F9SNY2"/>
<feature type="compositionally biased region" description="Basic residues" evidence="1">
    <location>
        <begin position="126"/>
        <end position="136"/>
    </location>
</feature>
<dbReference type="EMBL" id="LAZR01000397">
    <property type="protein sequence ID" value="KKN70750.1"/>
    <property type="molecule type" value="Genomic_DNA"/>
</dbReference>
<gene>
    <name evidence="2" type="ORF">LCGC14_0427450</name>
</gene>
<feature type="compositionally biased region" description="Basic and acidic residues" evidence="1">
    <location>
        <begin position="103"/>
        <end position="125"/>
    </location>
</feature>
<accession>A0A0F9SNY2</accession>
<protein>
    <submittedName>
        <fullName evidence="2">Uncharacterized protein</fullName>
    </submittedName>
</protein>
<feature type="region of interest" description="Disordered" evidence="1">
    <location>
        <begin position="83"/>
        <end position="136"/>
    </location>
</feature>
<sequence length="210" mass="22968">MERAEEAFAEGDPRAAAHLAYRAEVEAQNLGMRKMVTSIVEARAWFALIHLNSWQCRSAVSTHAVKYRGKEAAMTAAEKVNETRKAVKAKASDRSKKAKKRAKDSAHEAETPGKDGKKGAPEKKAPKARSGKATKHGRIKFDVTKNGASVAISQQREGESKFSRVRTVAMKDIRASASKVAYGYTNDTIGSRKEVGNYGSTLYNALRKLV</sequence>
<comment type="caution">
    <text evidence="2">The sequence shown here is derived from an EMBL/GenBank/DDBJ whole genome shotgun (WGS) entry which is preliminary data.</text>
</comment>
<feature type="compositionally biased region" description="Basic and acidic residues" evidence="1">
    <location>
        <begin position="83"/>
        <end position="95"/>
    </location>
</feature>
<name>A0A0F9SNY2_9ZZZZ</name>
<evidence type="ECO:0000256" key="1">
    <source>
        <dbReference type="SAM" id="MobiDB-lite"/>
    </source>
</evidence>